<accession>A0A1I7ZSB1</accession>
<dbReference type="WBParaSite" id="L893_g29117.t1">
    <property type="protein sequence ID" value="L893_g29117.t1"/>
    <property type="gene ID" value="L893_g29117"/>
</dbReference>
<feature type="transmembrane region" description="Helical" evidence="1">
    <location>
        <begin position="29"/>
        <end position="52"/>
    </location>
</feature>
<evidence type="ECO:0000313" key="2">
    <source>
        <dbReference type="Proteomes" id="UP000095287"/>
    </source>
</evidence>
<organism evidence="2 3">
    <name type="scientific">Steinernema glaseri</name>
    <dbReference type="NCBI Taxonomy" id="37863"/>
    <lineage>
        <taxon>Eukaryota</taxon>
        <taxon>Metazoa</taxon>
        <taxon>Ecdysozoa</taxon>
        <taxon>Nematoda</taxon>
        <taxon>Chromadorea</taxon>
        <taxon>Rhabditida</taxon>
        <taxon>Tylenchina</taxon>
        <taxon>Panagrolaimomorpha</taxon>
        <taxon>Strongyloidoidea</taxon>
        <taxon>Steinernematidae</taxon>
        <taxon>Steinernema</taxon>
    </lineage>
</organism>
<name>A0A1I7ZSB1_9BILA</name>
<keyword evidence="2" id="KW-1185">Reference proteome</keyword>
<dbReference type="AlphaFoldDB" id="A0A1I7ZSB1"/>
<proteinExistence type="predicted"/>
<sequence length="171" mass="18944">MAFDYSSVDIGFALDADGYSYHGPKLFQLFMGFLGPTFQAAAFFCYLGILASMLTKKYVYGSTFKISTMDIRLIVQAFLISVPLAIVILFGLVLADNLMNCSWLYVSWSYLAALVPVVNLVVHIAFNPTVRCHLVQLLSRKQPKAQVIVITTSRTLAGSAQSFTGKKMCWC</sequence>
<keyword evidence="1" id="KW-0472">Membrane</keyword>
<reference evidence="3" key="1">
    <citation type="submission" date="2016-11" db="UniProtKB">
        <authorList>
            <consortium name="WormBaseParasite"/>
        </authorList>
    </citation>
    <scope>IDENTIFICATION</scope>
</reference>
<dbReference type="SUPFAM" id="SSF81321">
    <property type="entry name" value="Family A G protein-coupled receptor-like"/>
    <property type="match status" value="1"/>
</dbReference>
<evidence type="ECO:0000256" key="1">
    <source>
        <dbReference type="SAM" id="Phobius"/>
    </source>
</evidence>
<protein>
    <submittedName>
        <fullName evidence="3">G_PROTEIN_RECEP_F1_2 domain-containing protein</fullName>
    </submittedName>
</protein>
<feature type="transmembrane region" description="Helical" evidence="1">
    <location>
        <begin position="73"/>
        <end position="95"/>
    </location>
</feature>
<dbReference type="Proteomes" id="UP000095287">
    <property type="component" value="Unplaced"/>
</dbReference>
<keyword evidence="1" id="KW-0812">Transmembrane</keyword>
<evidence type="ECO:0000313" key="3">
    <source>
        <dbReference type="WBParaSite" id="L893_g29117.t1"/>
    </source>
</evidence>
<feature type="transmembrane region" description="Helical" evidence="1">
    <location>
        <begin position="107"/>
        <end position="126"/>
    </location>
</feature>
<keyword evidence="1" id="KW-1133">Transmembrane helix</keyword>